<dbReference type="EMBL" id="JACCHS010000164">
    <property type="protein sequence ID" value="NYT47496.1"/>
    <property type="molecule type" value="Genomic_DNA"/>
</dbReference>
<dbReference type="InterPro" id="IPR022572">
    <property type="entry name" value="DNA_rep/recomb_RecO_N"/>
</dbReference>
<dbReference type="Proteomes" id="UP000537890">
    <property type="component" value="Unassembled WGS sequence"/>
</dbReference>
<comment type="function">
    <text evidence="1">Involved in DNA repair and RecF pathway recombination.</text>
</comment>
<accession>A0A7Z0SE06</accession>
<dbReference type="GO" id="GO:0043590">
    <property type="term" value="C:bacterial nucleoid"/>
    <property type="evidence" value="ECO:0007669"/>
    <property type="project" value="TreeGrafter"/>
</dbReference>
<proteinExistence type="predicted"/>
<dbReference type="Gene3D" id="2.40.50.140">
    <property type="entry name" value="Nucleic acid-binding proteins"/>
    <property type="match status" value="1"/>
</dbReference>
<keyword evidence="2" id="KW-0227">DNA damage</keyword>
<evidence type="ECO:0000313" key="6">
    <source>
        <dbReference type="EMBL" id="NYT47496.1"/>
    </source>
</evidence>
<organism evidence="6 7">
    <name type="scientific">Candidatus Methanofishera endochildressiae</name>
    <dbReference type="NCBI Taxonomy" id="2738884"/>
    <lineage>
        <taxon>Bacteria</taxon>
        <taxon>Pseudomonadati</taxon>
        <taxon>Pseudomonadota</taxon>
        <taxon>Gammaproteobacteria</taxon>
        <taxon>Candidatus Methanofishera</taxon>
    </lineage>
</organism>
<reference evidence="6 7" key="1">
    <citation type="submission" date="2020-05" db="EMBL/GenBank/DDBJ databases">
        <title>Horizontal transmission and recombination maintain forever young bacterial symbiont genomes.</title>
        <authorList>
            <person name="Russell S.L."/>
            <person name="Pepper-Tunick E."/>
            <person name="Svedberg J."/>
            <person name="Byrne A."/>
            <person name="Ruelas Castillo J."/>
            <person name="Vollmers C."/>
            <person name="Beinart R.A."/>
            <person name="Corbett-Detig R."/>
        </authorList>
    </citation>
    <scope>NUCLEOTIDE SEQUENCE [LARGE SCALE GENOMIC DNA]</scope>
    <source>
        <strain evidence="6">4727-3</strain>
    </source>
</reference>
<evidence type="ECO:0000313" key="7">
    <source>
        <dbReference type="Proteomes" id="UP000537890"/>
    </source>
</evidence>
<protein>
    <submittedName>
        <fullName evidence="6">DNA repair protein RecO</fullName>
    </submittedName>
</protein>
<evidence type="ECO:0000256" key="2">
    <source>
        <dbReference type="ARBA" id="ARBA00022763"/>
    </source>
</evidence>
<feature type="domain" description="DNA replication/recombination mediator RecO N-terminal" evidence="5">
    <location>
        <begin position="1"/>
        <end position="62"/>
    </location>
</feature>
<dbReference type="SUPFAM" id="SSF50249">
    <property type="entry name" value="Nucleic acid-binding proteins"/>
    <property type="match status" value="1"/>
</dbReference>
<dbReference type="PANTHER" id="PTHR33991">
    <property type="entry name" value="DNA REPAIR PROTEIN RECO"/>
    <property type="match status" value="1"/>
</dbReference>
<dbReference type="Pfam" id="PF11967">
    <property type="entry name" value="RecO_N"/>
    <property type="match status" value="1"/>
</dbReference>
<keyword evidence="3" id="KW-0233">DNA recombination</keyword>
<evidence type="ECO:0000256" key="3">
    <source>
        <dbReference type="ARBA" id="ARBA00023172"/>
    </source>
</evidence>
<comment type="caution">
    <text evidence="6">The sequence shown here is derived from an EMBL/GenBank/DDBJ whole genome shotgun (WGS) entry which is preliminary data.</text>
</comment>
<dbReference type="NCBIfam" id="TIGR00613">
    <property type="entry name" value="reco"/>
    <property type="match status" value="1"/>
</dbReference>
<sequence length="66" mass="7527">MSQNLQAGFILHQQNYRESSLIIDVFTQSSGRVSLLAKGVRRQKSPYLGLLRPFMPLNIDYTGRQS</sequence>
<dbReference type="GO" id="GO:0006310">
    <property type="term" value="P:DNA recombination"/>
    <property type="evidence" value="ECO:0007669"/>
    <property type="project" value="UniProtKB-KW"/>
</dbReference>
<evidence type="ECO:0000256" key="4">
    <source>
        <dbReference type="ARBA" id="ARBA00023204"/>
    </source>
</evidence>
<name>A0A7Z0SE06_9GAMM</name>
<dbReference type="PANTHER" id="PTHR33991:SF1">
    <property type="entry name" value="DNA REPAIR PROTEIN RECO"/>
    <property type="match status" value="1"/>
</dbReference>
<keyword evidence="4" id="KW-0234">DNA repair</keyword>
<dbReference type="InterPro" id="IPR003717">
    <property type="entry name" value="RecO"/>
</dbReference>
<gene>
    <name evidence="6" type="primary">recO</name>
    <name evidence="6" type="ORF">H0A75_07905</name>
</gene>
<dbReference type="GO" id="GO:0006302">
    <property type="term" value="P:double-strand break repair"/>
    <property type="evidence" value="ECO:0007669"/>
    <property type="project" value="TreeGrafter"/>
</dbReference>
<dbReference type="InterPro" id="IPR012340">
    <property type="entry name" value="NA-bd_OB-fold"/>
</dbReference>
<dbReference type="AlphaFoldDB" id="A0A7Z0SE06"/>
<evidence type="ECO:0000259" key="5">
    <source>
        <dbReference type="Pfam" id="PF11967"/>
    </source>
</evidence>
<evidence type="ECO:0000256" key="1">
    <source>
        <dbReference type="ARBA" id="ARBA00003065"/>
    </source>
</evidence>